<sequence length="112" mass="12232">MNAVEDLEPELGAHLARHASLGPSREDAANELGDRCEQPADREPEHRISASEILKDPDGSSVHRARAPGQRARENSTCGREQRVAGCVHQRPDDDGESERGMRQNQPCCPGV</sequence>
<feature type="compositionally biased region" description="Basic and acidic residues" evidence="1">
    <location>
        <begin position="90"/>
        <end position="102"/>
    </location>
</feature>
<protein>
    <submittedName>
        <fullName evidence="2">Uncharacterized protein</fullName>
    </submittedName>
</protein>
<name>X0V062_9ZZZZ</name>
<evidence type="ECO:0000313" key="2">
    <source>
        <dbReference type="EMBL" id="GAF94035.1"/>
    </source>
</evidence>
<organism evidence="2">
    <name type="scientific">marine sediment metagenome</name>
    <dbReference type="NCBI Taxonomy" id="412755"/>
    <lineage>
        <taxon>unclassified sequences</taxon>
        <taxon>metagenomes</taxon>
        <taxon>ecological metagenomes</taxon>
    </lineage>
</organism>
<proteinExistence type="predicted"/>
<evidence type="ECO:0000256" key="1">
    <source>
        <dbReference type="SAM" id="MobiDB-lite"/>
    </source>
</evidence>
<feature type="compositionally biased region" description="Basic and acidic residues" evidence="1">
    <location>
        <begin position="24"/>
        <end position="58"/>
    </location>
</feature>
<feature type="compositionally biased region" description="Polar residues" evidence="1">
    <location>
        <begin position="103"/>
        <end position="112"/>
    </location>
</feature>
<dbReference type="EMBL" id="BARS01013163">
    <property type="protein sequence ID" value="GAF94035.1"/>
    <property type="molecule type" value="Genomic_DNA"/>
</dbReference>
<feature type="region of interest" description="Disordered" evidence="1">
    <location>
        <begin position="1"/>
        <end position="112"/>
    </location>
</feature>
<dbReference type="AlphaFoldDB" id="X0V062"/>
<reference evidence="2" key="1">
    <citation type="journal article" date="2014" name="Front. Microbiol.">
        <title>High frequency of phylogenetically diverse reductive dehalogenase-homologous genes in deep subseafloor sedimentary metagenomes.</title>
        <authorList>
            <person name="Kawai M."/>
            <person name="Futagami T."/>
            <person name="Toyoda A."/>
            <person name="Takaki Y."/>
            <person name="Nishi S."/>
            <person name="Hori S."/>
            <person name="Arai W."/>
            <person name="Tsubouchi T."/>
            <person name="Morono Y."/>
            <person name="Uchiyama I."/>
            <person name="Ito T."/>
            <person name="Fujiyama A."/>
            <person name="Inagaki F."/>
            <person name="Takami H."/>
        </authorList>
    </citation>
    <scope>NUCLEOTIDE SEQUENCE</scope>
    <source>
        <strain evidence="2">Expedition CK06-06</strain>
    </source>
</reference>
<accession>X0V062</accession>
<comment type="caution">
    <text evidence="2">The sequence shown here is derived from an EMBL/GenBank/DDBJ whole genome shotgun (WGS) entry which is preliminary data.</text>
</comment>
<gene>
    <name evidence="2" type="ORF">S01H1_23030</name>
</gene>